<dbReference type="RefSeq" id="WP_243659177.1">
    <property type="nucleotide sequence ID" value="NZ_SLXQ01000013.1"/>
</dbReference>
<dbReference type="PIRSF" id="PIRSF026631">
    <property type="entry name" value="UCP026631"/>
    <property type="match status" value="1"/>
</dbReference>
<feature type="transmembrane region" description="Helical" evidence="1">
    <location>
        <begin position="217"/>
        <end position="236"/>
    </location>
</feature>
<dbReference type="PANTHER" id="PTHR34473">
    <property type="entry name" value="UPF0699 TRANSMEMBRANE PROTEIN YDBS"/>
    <property type="match status" value="1"/>
</dbReference>
<reference evidence="3 4" key="1">
    <citation type="submission" date="2019-03" db="EMBL/GenBank/DDBJ databases">
        <title>Genomic Encyclopedia of Type Strains, Phase IV (KMG-IV): sequencing the most valuable type-strain genomes for metagenomic binning, comparative biology and taxonomic classification.</title>
        <authorList>
            <person name="Goeker M."/>
        </authorList>
    </citation>
    <scope>NUCLEOTIDE SEQUENCE [LARGE SCALE GENOMIC DNA]</scope>
    <source>
        <strain evidence="3 4">DSM 45765</strain>
    </source>
</reference>
<evidence type="ECO:0000259" key="2">
    <source>
        <dbReference type="Pfam" id="PF03703"/>
    </source>
</evidence>
<dbReference type="AlphaFoldDB" id="A0A4R2QEQ7"/>
<evidence type="ECO:0000313" key="3">
    <source>
        <dbReference type="EMBL" id="TCP46768.1"/>
    </source>
</evidence>
<feature type="transmembrane region" description="Helical" evidence="1">
    <location>
        <begin position="65"/>
        <end position="87"/>
    </location>
</feature>
<comment type="caution">
    <text evidence="3">The sequence shown here is derived from an EMBL/GenBank/DDBJ whole genome shotgun (WGS) entry which is preliminary data.</text>
</comment>
<evidence type="ECO:0000256" key="1">
    <source>
        <dbReference type="SAM" id="Phobius"/>
    </source>
</evidence>
<organism evidence="3 4">
    <name type="scientific">Tamaricihabitans halophyticus</name>
    <dbReference type="NCBI Taxonomy" id="1262583"/>
    <lineage>
        <taxon>Bacteria</taxon>
        <taxon>Bacillati</taxon>
        <taxon>Actinomycetota</taxon>
        <taxon>Actinomycetes</taxon>
        <taxon>Pseudonocardiales</taxon>
        <taxon>Pseudonocardiaceae</taxon>
        <taxon>Tamaricihabitans</taxon>
    </lineage>
</organism>
<evidence type="ECO:0000313" key="4">
    <source>
        <dbReference type="Proteomes" id="UP000294911"/>
    </source>
</evidence>
<feature type="domain" description="YdbS-like PH" evidence="2">
    <location>
        <begin position="86"/>
        <end position="166"/>
    </location>
</feature>
<accession>A0A4R2QEQ7</accession>
<proteinExistence type="predicted"/>
<dbReference type="PANTHER" id="PTHR34473:SF2">
    <property type="entry name" value="UPF0699 TRANSMEMBRANE PROTEIN YDBT"/>
    <property type="match status" value="1"/>
</dbReference>
<gene>
    <name evidence="3" type="ORF">EV191_11344</name>
</gene>
<dbReference type="InterPro" id="IPR014529">
    <property type="entry name" value="UCP026631"/>
</dbReference>
<keyword evidence="1" id="KW-0472">Membrane</keyword>
<protein>
    <submittedName>
        <fullName evidence="3">Putative membrane protein</fullName>
    </submittedName>
</protein>
<dbReference type="Pfam" id="PF03703">
    <property type="entry name" value="bPH_2"/>
    <property type="match status" value="2"/>
</dbReference>
<sequence length="554" mass="60107">MSGHQPPAHELPAAPPATDVTDERAIVTDWQRLDRRTIAVTAVYLVGIAVAVGASLHFRSELPGWLIWSGAAVLVIGVVGFDVVHWWKTQYRITEQRFEVHTGVLFRNRRSIPVDRIRSVDSTANPIQRAFGVAVVKIGTGQQTGKDEELKLDALAQPVAERLRARLLTGARQISPAVAAAEPDDAANTFDTDPVSADGNDSAAHVLSRLNWSWIRYAPLTLSSVLAVGLLLAAVYKPLDLIGLNPIESGLVSKAIAEFEAHPLWLSIGAIVLVALVLGVLGSLVLFVESWWRFELTRETVADPNTGGAAEAFRVRRGLLTTRSLTLERRRLRGVEIIEPFLLRLGHGARTHAVATGMSGRNDALERVDTLLPPAPLTTAQAISARVLDEETAPTTALSGKRHPLAALRRRLVWSLTPVLAGCVALWVLGETVSWFPGWPALIALALLPIAALFAVDAYRNLGHGLTERYLVTRSGTGLRSTVALQRTGIIGWRLRRSFFQRRSGLCTITAATAAGSGAYQVRDIGMRDGVLLAERAVPGLLAPFVERMEQERG</sequence>
<dbReference type="EMBL" id="SLXQ01000013">
    <property type="protein sequence ID" value="TCP46768.1"/>
    <property type="molecule type" value="Genomic_DNA"/>
</dbReference>
<feature type="transmembrane region" description="Helical" evidence="1">
    <location>
        <begin position="436"/>
        <end position="456"/>
    </location>
</feature>
<dbReference type="Proteomes" id="UP000294911">
    <property type="component" value="Unassembled WGS sequence"/>
</dbReference>
<dbReference type="InterPro" id="IPR005182">
    <property type="entry name" value="YdbS-like_PH"/>
</dbReference>
<keyword evidence="4" id="KW-1185">Reference proteome</keyword>
<keyword evidence="1" id="KW-1133">Transmembrane helix</keyword>
<name>A0A4R2QEQ7_9PSEU</name>
<feature type="transmembrane region" description="Helical" evidence="1">
    <location>
        <begin position="264"/>
        <end position="288"/>
    </location>
</feature>
<keyword evidence="1" id="KW-0812">Transmembrane</keyword>
<feature type="transmembrane region" description="Helical" evidence="1">
    <location>
        <begin position="412"/>
        <end position="430"/>
    </location>
</feature>
<feature type="transmembrane region" description="Helical" evidence="1">
    <location>
        <begin position="38"/>
        <end position="59"/>
    </location>
</feature>
<feature type="domain" description="YdbS-like PH" evidence="2">
    <location>
        <begin position="459"/>
        <end position="527"/>
    </location>
</feature>